<evidence type="ECO:0000313" key="2">
    <source>
        <dbReference type="Proteomes" id="UP000827976"/>
    </source>
</evidence>
<protein>
    <submittedName>
        <fullName evidence="1">Calcium-binding protein CML protein</fullName>
    </submittedName>
</protein>
<gene>
    <name evidence="1" type="ORF">IHE45_03G100700</name>
</gene>
<dbReference type="EMBL" id="CM037013">
    <property type="protein sequence ID" value="KAH7689475.1"/>
    <property type="molecule type" value="Genomic_DNA"/>
</dbReference>
<dbReference type="Proteomes" id="UP000827976">
    <property type="component" value="Chromosome 3"/>
</dbReference>
<name>A0ACB7WML6_DIOAL</name>
<comment type="caution">
    <text evidence="1">The sequence shown here is derived from an EMBL/GenBank/DDBJ whole genome shotgun (WGS) entry which is preliminary data.</text>
</comment>
<keyword evidence="2" id="KW-1185">Reference proteome</keyword>
<accession>A0ACB7WML6</accession>
<proteinExistence type="predicted"/>
<reference evidence="2" key="1">
    <citation type="journal article" date="2022" name="Nat. Commun.">
        <title>Chromosome evolution and the genetic basis of agronomically important traits in greater yam.</title>
        <authorList>
            <person name="Bredeson J.V."/>
            <person name="Lyons J.B."/>
            <person name="Oniyinde I.O."/>
            <person name="Okereke N.R."/>
            <person name="Kolade O."/>
            <person name="Nnabue I."/>
            <person name="Nwadili C.O."/>
            <person name="Hribova E."/>
            <person name="Parker M."/>
            <person name="Nwogha J."/>
            <person name="Shu S."/>
            <person name="Carlson J."/>
            <person name="Kariba R."/>
            <person name="Muthemba S."/>
            <person name="Knop K."/>
            <person name="Barton G.J."/>
            <person name="Sherwood A.V."/>
            <person name="Lopez-Montes A."/>
            <person name="Asiedu R."/>
            <person name="Jamnadass R."/>
            <person name="Muchugi A."/>
            <person name="Goodstein D."/>
            <person name="Egesi C.N."/>
            <person name="Featherston J."/>
            <person name="Asfaw A."/>
            <person name="Simpson G.G."/>
            <person name="Dolezel J."/>
            <person name="Hendre P.S."/>
            <person name="Van Deynze A."/>
            <person name="Kumar P.L."/>
            <person name="Obidiegwu J.E."/>
            <person name="Bhattacharjee R."/>
            <person name="Rokhsar D.S."/>
        </authorList>
    </citation>
    <scope>NUCLEOTIDE SEQUENCE [LARGE SCALE GENOMIC DNA]</scope>
    <source>
        <strain evidence="2">cv. TDa95/00328</strain>
    </source>
</reference>
<organism evidence="1 2">
    <name type="scientific">Dioscorea alata</name>
    <name type="common">Purple yam</name>
    <dbReference type="NCBI Taxonomy" id="55571"/>
    <lineage>
        <taxon>Eukaryota</taxon>
        <taxon>Viridiplantae</taxon>
        <taxon>Streptophyta</taxon>
        <taxon>Embryophyta</taxon>
        <taxon>Tracheophyta</taxon>
        <taxon>Spermatophyta</taxon>
        <taxon>Magnoliopsida</taxon>
        <taxon>Liliopsida</taxon>
        <taxon>Dioscoreales</taxon>
        <taxon>Dioscoreaceae</taxon>
        <taxon>Dioscorea</taxon>
    </lineage>
</organism>
<evidence type="ECO:0000313" key="1">
    <source>
        <dbReference type="EMBL" id="KAH7689475.1"/>
    </source>
</evidence>
<sequence length="183" mass="20495">MCAAYTKKQIPFLSRLCCFMSPKKPQMVLPPLSTGDTISTGSNSRKPGEFDKVFRYFDEDGDGKISPAELRNCMKIVGEELTEDEAEAIVTSSDTDGDGLLAFEEFVKLVDGQGEEEKCRTLMEAFKMYEMEGKGCITPKSLKRALGRLGECKSMEDCKKMIRSFDLNGDGVISFEEFRIMMI</sequence>